<comment type="caution">
    <text evidence="1">The sequence shown here is derived from an EMBL/GenBank/DDBJ whole genome shotgun (WGS) entry which is preliminary data.</text>
</comment>
<proteinExistence type="predicted"/>
<keyword evidence="2" id="KW-1185">Reference proteome</keyword>
<accession>A0A8K0MEK4</accession>
<evidence type="ECO:0000313" key="2">
    <source>
        <dbReference type="Proteomes" id="UP000796880"/>
    </source>
</evidence>
<dbReference type="Proteomes" id="UP000796880">
    <property type="component" value="Unassembled WGS sequence"/>
</dbReference>
<gene>
    <name evidence="1" type="ORF">FNV43_RR13014</name>
</gene>
<sequence>MVGRSGGFIAVGLLFRSRQWDKNFHLAKLSNSDQAQITEASMRVVVSLDPFRRWTHEFEAVDHEVGRSGASWIDPFEAVDHEWWIPSEAVDPVKWTPSEAVDPVKREALVRSSSQEQLPLSRKVAVGLHGDTMELSHEFTVALRATGDRVRSWHVLLVGSTQARRSVGLARLKRLQSRMEEENKDNATQNDEHPVNSIPNEAEYMQGSLLKQPSTIVPSFAAVVSGNTAGGNVVMPMGIQNQASGNASTIPSNNQNAPIQKGNFILIRVNDVAYKERIAYCQYSLIARVVLSKGENHGSKINYT</sequence>
<protein>
    <submittedName>
        <fullName evidence="1">Uncharacterized protein</fullName>
    </submittedName>
</protein>
<reference evidence="1" key="1">
    <citation type="submission" date="2020-03" db="EMBL/GenBank/DDBJ databases">
        <title>A high-quality chromosome-level genome assembly of a woody plant with both climbing and erect habits, Rhamnella rubrinervis.</title>
        <authorList>
            <person name="Lu Z."/>
            <person name="Yang Y."/>
            <person name="Zhu X."/>
            <person name="Sun Y."/>
        </authorList>
    </citation>
    <scope>NUCLEOTIDE SEQUENCE</scope>
    <source>
        <strain evidence="1">BYM</strain>
        <tissue evidence="1">Leaf</tissue>
    </source>
</reference>
<dbReference type="EMBL" id="VOIH02000006">
    <property type="protein sequence ID" value="KAF3443332.1"/>
    <property type="molecule type" value="Genomic_DNA"/>
</dbReference>
<evidence type="ECO:0000313" key="1">
    <source>
        <dbReference type="EMBL" id="KAF3443332.1"/>
    </source>
</evidence>
<dbReference type="AlphaFoldDB" id="A0A8K0MEK4"/>
<name>A0A8K0MEK4_9ROSA</name>
<organism evidence="1 2">
    <name type="scientific">Rhamnella rubrinervis</name>
    <dbReference type="NCBI Taxonomy" id="2594499"/>
    <lineage>
        <taxon>Eukaryota</taxon>
        <taxon>Viridiplantae</taxon>
        <taxon>Streptophyta</taxon>
        <taxon>Embryophyta</taxon>
        <taxon>Tracheophyta</taxon>
        <taxon>Spermatophyta</taxon>
        <taxon>Magnoliopsida</taxon>
        <taxon>eudicotyledons</taxon>
        <taxon>Gunneridae</taxon>
        <taxon>Pentapetalae</taxon>
        <taxon>rosids</taxon>
        <taxon>fabids</taxon>
        <taxon>Rosales</taxon>
        <taxon>Rhamnaceae</taxon>
        <taxon>rhamnoid group</taxon>
        <taxon>Rhamneae</taxon>
        <taxon>Rhamnella</taxon>
    </lineage>
</organism>